<evidence type="ECO:0000313" key="2">
    <source>
        <dbReference type="EMBL" id="TCP41878.1"/>
    </source>
</evidence>
<dbReference type="OrthoDB" id="7726894at2"/>
<dbReference type="RefSeq" id="WP_132461804.1">
    <property type="nucleotide sequence ID" value="NZ_SLXP01000004.1"/>
</dbReference>
<sequence length="65" mass="6784">MTTVLMLIVALSSPAALSKPPACTPVIRNVAGQEIYCCTTVKGEQCCSPSLDNQGQPTGCDCRPN</sequence>
<feature type="signal peptide" evidence="1">
    <location>
        <begin position="1"/>
        <end position="18"/>
    </location>
</feature>
<name>A0A4R2Q2K6_9RHOB</name>
<evidence type="ECO:0000256" key="1">
    <source>
        <dbReference type="SAM" id="SignalP"/>
    </source>
</evidence>
<dbReference type="Proteomes" id="UP000294835">
    <property type="component" value="Unassembled WGS sequence"/>
</dbReference>
<protein>
    <submittedName>
        <fullName evidence="2">Uncharacterized protein</fullName>
    </submittedName>
</protein>
<proteinExistence type="predicted"/>
<dbReference type="EMBL" id="SLXP01000004">
    <property type="protein sequence ID" value="TCP41878.1"/>
    <property type="molecule type" value="Genomic_DNA"/>
</dbReference>
<keyword evidence="3" id="KW-1185">Reference proteome</keyword>
<feature type="chain" id="PRO_5020217032" evidence="1">
    <location>
        <begin position="19"/>
        <end position="65"/>
    </location>
</feature>
<accession>A0A4R2Q2K6</accession>
<comment type="caution">
    <text evidence="2">The sequence shown here is derived from an EMBL/GenBank/DDBJ whole genome shotgun (WGS) entry which is preliminary data.</text>
</comment>
<dbReference type="AlphaFoldDB" id="A0A4R2Q2K6"/>
<keyword evidence="1" id="KW-0732">Signal</keyword>
<organism evidence="2 3">
    <name type="scientific">Rhodovulum marinum</name>
    <dbReference type="NCBI Taxonomy" id="320662"/>
    <lineage>
        <taxon>Bacteria</taxon>
        <taxon>Pseudomonadati</taxon>
        <taxon>Pseudomonadota</taxon>
        <taxon>Alphaproteobacteria</taxon>
        <taxon>Rhodobacterales</taxon>
        <taxon>Paracoccaceae</taxon>
        <taxon>Rhodovulum</taxon>
    </lineage>
</organism>
<evidence type="ECO:0000313" key="3">
    <source>
        <dbReference type="Proteomes" id="UP000294835"/>
    </source>
</evidence>
<gene>
    <name evidence="2" type="ORF">EV662_104222</name>
</gene>
<reference evidence="2 3" key="1">
    <citation type="submission" date="2019-03" db="EMBL/GenBank/DDBJ databases">
        <title>Genomic Encyclopedia of Type Strains, Phase IV (KMG-IV): sequencing the most valuable type-strain genomes for metagenomic binning, comparative biology and taxonomic classification.</title>
        <authorList>
            <person name="Goeker M."/>
        </authorList>
    </citation>
    <scope>NUCLEOTIDE SEQUENCE [LARGE SCALE GENOMIC DNA]</scope>
    <source>
        <strain evidence="2 3">DSM 18063</strain>
    </source>
</reference>